<comment type="catalytic activity">
    <reaction evidence="7">
        <text>a peptidoglycan chain = a peptidoglycan chain with N-acetyl-1,6-anhydromuramyl-[peptide] at the reducing end + a peptidoglycan chain with N-acetylglucosamine at the non-reducing end.</text>
        <dbReference type="EC" id="4.2.2.29"/>
    </reaction>
</comment>
<dbReference type="InterPro" id="IPR003770">
    <property type="entry name" value="MLTG-like"/>
</dbReference>
<reference evidence="9 10" key="1">
    <citation type="journal article" date="2014" name="PLoS ONE">
        <title>Rumen cellulosomics: divergent fiber-degrading strategies revealed by comparative genome-wide analysis of six ruminococcal strains.</title>
        <authorList>
            <person name="Dassa B."/>
            <person name="Borovok I."/>
            <person name="Ruimy-Israeli V."/>
            <person name="Lamed R."/>
            <person name="Flint H.J."/>
            <person name="Duncan S.H."/>
            <person name="Henrissat B."/>
            <person name="Coutinho P."/>
            <person name="Morrison M."/>
            <person name="Mosoni P."/>
            <person name="Yeoman C.J."/>
            <person name="White B.A."/>
            <person name="Bayer E.A."/>
        </authorList>
    </citation>
    <scope>NUCLEOTIDE SEQUENCE [LARGE SCALE GENOMIC DNA]</scope>
    <source>
        <strain evidence="9 10">007c</strain>
    </source>
</reference>
<feature type="compositionally biased region" description="Basic and acidic residues" evidence="8">
    <location>
        <begin position="18"/>
        <end position="103"/>
    </location>
</feature>
<proteinExistence type="inferred from homology"/>
<evidence type="ECO:0000256" key="5">
    <source>
        <dbReference type="ARBA" id="ARBA00023239"/>
    </source>
</evidence>
<dbReference type="EC" id="4.2.2.29" evidence="7"/>
<keyword evidence="10" id="KW-1185">Reference proteome</keyword>
<feature type="site" description="Important for catalytic activity" evidence="7">
    <location>
        <position position="366"/>
    </location>
</feature>
<evidence type="ECO:0000256" key="3">
    <source>
        <dbReference type="ARBA" id="ARBA00022989"/>
    </source>
</evidence>
<evidence type="ECO:0000256" key="7">
    <source>
        <dbReference type="HAMAP-Rule" id="MF_02065"/>
    </source>
</evidence>
<feature type="region of interest" description="Disordered" evidence="8">
    <location>
        <begin position="15"/>
        <end position="131"/>
    </location>
</feature>
<dbReference type="GO" id="GO:0071555">
    <property type="term" value="P:cell wall organization"/>
    <property type="evidence" value="ECO:0007669"/>
    <property type="project" value="UniProtKB-KW"/>
</dbReference>
<dbReference type="GO" id="GO:0005886">
    <property type="term" value="C:plasma membrane"/>
    <property type="evidence" value="ECO:0007669"/>
    <property type="project" value="UniProtKB-SubCell"/>
</dbReference>
<dbReference type="HAMAP" id="MF_02065">
    <property type="entry name" value="MltG"/>
    <property type="match status" value="1"/>
</dbReference>
<name>W7UQW4_RUMFL</name>
<dbReference type="EMBL" id="ATAX01000023">
    <property type="protein sequence ID" value="EWM53834.1"/>
    <property type="molecule type" value="Genomic_DNA"/>
</dbReference>
<comment type="similarity">
    <text evidence="7">Belongs to the transglycosylase MltG family.</text>
</comment>
<feature type="compositionally biased region" description="Basic residues" evidence="8">
    <location>
        <begin position="120"/>
        <end position="131"/>
    </location>
</feature>
<comment type="subcellular location">
    <subcellularLocation>
        <location evidence="7">Cell membrane</location>
        <topology evidence="7">Single-pass membrane protein</topology>
    </subcellularLocation>
</comment>
<keyword evidence="4 7" id="KW-0472">Membrane</keyword>
<dbReference type="GO" id="GO:0009252">
    <property type="term" value="P:peptidoglycan biosynthetic process"/>
    <property type="evidence" value="ECO:0007669"/>
    <property type="project" value="UniProtKB-UniRule"/>
</dbReference>
<dbReference type="OrthoDB" id="9814591at2"/>
<dbReference type="PATRIC" id="fig|1341157.4.peg.1476"/>
<dbReference type="RefSeq" id="WP_037298731.1">
    <property type="nucleotide sequence ID" value="NZ_ATAX01000023.1"/>
</dbReference>
<evidence type="ECO:0000256" key="8">
    <source>
        <dbReference type="SAM" id="MobiDB-lite"/>
    </source>
</evidence>
<accession>W7UQW4</accession>
<gene>
    <name evidence="7" type="primary">mltG</name>
    <name evidence="9" type="ORF">RF007C_08970</name>
</gene>
<evidence type="ECO:0000256" key="6">
    <source>
        <dbReference type="ARBA" id="ARBA00023316"/>
    </source>
</evidence>
<sequence length="508" mass="57744">MPDNKNNDVINDILNQLDNEKKRAEAETKASAEKTEDKMDKFVEKYSPSHEKPAEETRTIGDTAAEARHLREEKPVKEAKPQSSEEPHHVRRAPADHDAERPHSRPAPPPTRSAAGAKRNNLHHKKKKKKRRSRLPGVLILTVFIFAVSICLSMVIIAFGRDMLGIGKSDTTKLIIVPEGANTEQISTLLHDEGIINSPKCFQMFAKMRKKNDVYIKGEHFVRPNMAYETIIKTLTNQVEEQKKEAVDITFYEGGTLYDAAEKLEAEGVCNGSDFMFYFNSGEFGYRFEEYLPKTPPALRFADTRMEGYLFPDTYTFTKDMDPEQVCQKIYFNFDQKMTDERLEKIKSLNLTLDQVITMASIVQKEAPTREDMNHVAGVFWNRLEKPEETAGKLQSDPTTNYAEKVIRPHMTVKNNEILAAYDTYQGQGLPPGPICSPGLDAIDAVLEKMQTDDFYFVANIYTKETIFSKTYDEHLQNEAKVKADEKIIEEQRIAEEEAAAAAEANNE</sequence>
<evidence type="ECO:0000256" key="1">
    <source>
        <dbReference type="ARBA" id="ARBA00022475"/>
    </source>
</evidence>
<evidence type="ECO:0000256" key="2">
    <source>
        <dbReference type="ARBA" id="ARBA00022692"/>
    </source>
</evidence>
<keyword evidence="1 7" id="KW-1003">Cell membrane</keyword>
<dbReference type="PANTHER" id="PTHR30518:SF2">
    <property type="entry name" value="ENDOLYTIC MUREIN TRANSGLYCOSYLASE"/>
    <property type="match status" value="1"/>
</dbReference>
<protein>
    <recommendedName>
        <fullName evidence="7">Endolytic murein transglycosylase</fullName>
        <ecNumber evidence="7">4.2.2.29</ecNumber>
    </recommendedName>
    <alternativeName>
        <fullName evidence="7">Peptidoglycan lytic transglycosylase</fullName>
    </alternativeName>
    <alternativeName>
        <fullName evidence="7">Peptidoglycan polymerization terminase</fullName>
    </alternativeName>
</protein>
<keyword evidence="2 7" id="KW-0812">Transmembrane</keyword>
<comment type="caution">
    <text evidence="9">The sequence shown here is derived from an EMBL/GenBank/DDBJ whole genome shotgun (WGS) entry which is preliminary data.</text>
</comment>
<dbReference type="NCBIfam" id="TIGR00247">
    <property type="entry name" value="endolytic transglycosylase MltG"/>
    <property type="match status" value="1"/>
</dbReference>
<keyword evidence="3 7" id="KW-1133">Transmembrane helix</keyword>
<dbReference type="GO" id="GO:0008932">
    <property type="term" value="F:lytic endotransglycosylase activity"/>
    <property type="evidence" value="ECO:0007669"/>
    <property type="project" value="UniProtKB-UniRule"/>
</dbReference>
<dbReference type="PANTHER" id="PTHR30518">
    <property type="entry name" value="ENDOLYTIC MUREIN TRANSGLYCOSYLASE"/>
    <property type="match status" value="1"/>
</dbReference>
<dbReference type="Gene3D" id="3.30.1490.480">
    <property type="entry name" value="Endolytic murein transglycosylase"/>
    <property type="match status" value="1"/>
</dbReference>
<dbReference type="eggNOG" id="COG1559">
    <property type="taxonomic scope" value="Bacteria"/>
</dbReference>
<evidence type="ECO:0000313" key="10">
    <source>
        <dbReference type="Proteomes" id="UP000019365"/>
    </source>
</evidence>
<dbReference type="Proteomes" id="UP000019365">
    <property type="component" value="Unassembled WGS sequence"/>
</dbReference>
<keyword evidence="5 7" id="KW-0456">Lyase</keyword>
<evidence type="ECO:0000313" key="9">
    <source>
        <dbReference type="EMBL" id="EWM53834.1"/>
    </source>
</evidence>
<dbReference type="AlphaFoldDB" id="W7UQW4"/>
<comment type="function">
    <text evidence="7">Functions as a peptidoglycan terminase that cleaves nascent peptidoglycan strands endolytically to terminate their elongation.</text>
</comment>
<organism evidence="9 10">
    <name type="scientific">Ruminococcus flavefaciens 007c</name>
    <dbReference type="NCBI Taxonomy" id="1341157"/>
    <lineage>
        <taxon>Bacteria</taxon>
        <taxon>Bacillati</taxon>
        <taxon>Bacillota</taxon>
        <taxon>Clostridia</taxon>
        <taxon>Eubacteriales</taxon>
        <taxon>Oscillospiraceae</taxon>
        <taxon>Ruminococcus</taxon>
    </lineage>
</organism>
<keyword evidence="6 7" id="KW-0961">Cell wall biogenesis/degradation</keyword>
<dbReference type="Pfam" id="PF02618">
    <property type="entry name" value="YceG"/>
    <property type="match status" value="1"/>
</dbReference>
<feature type="transmembrane region" description="Helical" evidence="7">
    <location>
        <begin position="135"/>
        <end position="159"/>
    </location>
</feature>
<evidence type="ECO:0000256" key="4">
    <source>
        <dbReference type="ARBA" id="ARBA00023136"/>
    </source>
</evidence>